<feature type="transmembrane region" description="Helical" evidence="8">
    <location>
        <begin position="247"/>
        <end position="266"/>
    </location>
</feature>
<evidence type="ECO:0000259" key="9">
    <source>
        <dbReference type="PROSITE" id="PS51012"/>
    </source>
</evidence>
<keyword evidence="3" id="KW-0813">Transport</keyword>
<dbReference type="InterPro" id="IPR013525">
    <property type="entry name" value="ABC2_TM"/>
</dbReference>
<feature type="transmembrane region" description="Helical" evidence="8">
    <location>
        <begin position="336"/>
        <end position="354"/>
    </location>
</feature>
<evidence type="ECO:0000256" key="8">
    <source>
        <dbReference type="SAM" id="Phobius"/>
    </source>
</evidence>
<dbReference type="PROSITE" id="PS51012">
    <property type="entry name" value="ABC_TM2"/>
    <property type="match status" value="1"/>
</dbReference>
<dbReference type="InterPro" id="IPR000412">
    <property type="entry name" value="ABC_2_transport"/>
</dbReference>
<comment type="similarity">
    <text evidence="2">Belongs to the ABC-2 integral membrane protein family.</text>
</comment>
<keyword evidence="7 8" id="KW-0472">Membrane</keyword>
<name>A0A381PQ28_9ZZZZ</name>
<dbReference type="PRINTS" id="PR00164">
    <property type="entry name" value="ABC2TRNSPORT"/>
</dbReference>
<dbReference type="GO" id="GO:0043190">
    <property type="term" value="C:ATP-binding cassette (ABC) transporter complex"/>
    <property type="evidence" value="ECO:0007669"/>
    <property type="project" value="InterPro"/>
</dbReference>
<dbReference type="GO" id="GO:0140359">
    <property type="term" value="F:ABC-type transporter activity"/>
    <property type="evidence" value="ECO:0007669"/>
    <property type="project" value="InterPro"/>
</dbReference>
<keyword evidence="6 8" id="KW-1133">Transmembrane helix</keyword>
<feature type="domain" description="ABC transmembrane type-2" evidence="9">
    <location>
        <begin position="122"/>
        <end position="357"/>
    </location>
</feature>
<dbReference type="InterPro" id="IPR047817">
    <property type="entry name" value="ABC2_TM_bact-type"/>
</dbReference>
<dbReference type="InterPro" id="IPR051449">
    <property type="entry name" value="ABC-2_transporter_component"/>
</dbReference>
<feature type="transmembrane region" description="Helical" evidence="8">
    <location>
        <begin position="214"/>
        <end position="235"/>
    </location>
</feature>
<comment type="subcellular location">
    <subcellularLocation>
        <location evidence="1">Cell membrane</location>
        <topology evidence="1">Multi-pass membrane protein</topology>
    </subcellularLocation>
</comment>
<feature type="transmembrane region" description="Helical" evidence="8">
    <location>
        <begin position="166"/>
        <end position="188"/>
    </location>
</feature>
<gene>
    <name evidence="10" type="ORF">METZ01_LOCUS21986</name>
</gene>
<evidence type="ECO:0000313" key="10">
    <source>
        <dbReference type="EMBL" id="SUZ69132.1"/>
    </source>
</evidence>
<evidence type="ECO:0000256" key="7">
    <source>
        <dbReference type="ARBA" id="ARBA00023136"/>
    </source>
</evidence>
<dbReference type="AlphaFoldDB" id="A0A381PQ28"/>
<organism evidence="10">
    <name type="scientific">marine metagenome</name>
    <dbReference type="NCBI Taxonomy" id="408172"/>
    <lineage>
        <taxon>unclassified sequences</taxon>
        <taxon>metagenomes</taxon>
        <taxon>ecological metagenomes</taxon>
    </lineage>
</organism>
<evidence type="ECO:0000256" key="6">
    <source>
        <dbReference type="ARBA" id="ARBA00022989"/>
    </source>
</evidence>
<sequence length="359" mass="39979">MLAIITKELRQLRRDRLTFGMIVGVPIGQLLLFGYAINTDVRNLTTAVADQANTHLSRQFIAEIEQTQVLDIKYSVERPDQMEALLRSGKISVGIHIPNDFDRRVIDPNRTAAHLLVDGADPTILGITNQLAIMPISFDSVSKSLPTRSLEVRPYYNPERITAINIVPGLMGIILTLTMTLFTAVAIVREREHGNLELLINTPVTNTQLMVGKLLPYVVIGLIQIALVATVGRLLFNVPIRGSILDLYIAALFFISANLSLGLLISTIAKTQFQSMQLTVFILLPSILLSGFMFPFDGMPKLAQYLGEILPNTHFIRLTRGIMLRGANLFELRNELFVLLGFTIVAMTLAIKRFSRQLD</sequence>
<dbReference type="PANTHER" id="PTHR30294:SF29">
    <property type="entry name" value="MULTIDRUG ABC TRANSPORTER PERMEASE YBHS-RELATED"/>
    <property type="match status" value="1"/>
</dbReference>
<feature type="transmembrane region" description="Helical" evidence="8">
    <location>
        <begin position="17"/>
        <end position="37"/>
    </location>
</feature>
<accession>A0A381PQ28</accession>
<evidence type="ECO:0000256" key="1">
    <source>
        <dbReference type="ARBA" id="ARBA00004651"/>
    </source>
</evidence>
<dbReference type="Gene3D" id="3.40.1710.10">
    <property type="entry name" value="abc type-2 transporter like domain"/>
    <property type="match status" value="1"/>
</dbReference>
<dbReference type="Pfam" id="PF12698">
    <property type="entry name" value="ABC2_membrane_3"/>
    <property type="match status" value="1"/>
</dbReference>
<evidence type="ECO:0000256" key="3">
    <source>
        <dbReference type="ARBA" id="ARBA00022448"/>
    </source>
</evidence>
<reference evidence="10" key="1">
    <citation type="submission" date="2018-05" db="EMBL/GenBank/DDBJ databases">
        <authorList>
            <person name="Lanie J.A."/>
            <person name="Ng W.-L."/>
            <person name="Kazmierczak K.M."/>
            <person name="Andrzejewski T.M."/>
            <person name="Davidsen T.M."/>
            <person name="Wayne K.J."/>
            <person name="Tettelin H."/>
            <person name="Glass J.I."/>
            <person name="Rusch D."/>
            <person name="Podicherti R."/>
            <person name="Tsui H.-C.T."/>
            <person name="Winkler M.E."/>
        </authorList>
    </citation>
    <scope>NUCLEOTIDE SEQUENCE</scope>
</reference>
<evidence type="ECO:0000256" key="4">
    <source>
        <dbReference type="ARBA" id="ARBA00022475"/>
    </source>
</evidence>
<protein>
    <recommendedName>
        <fullName evidence="9">ABC transmembrane type-2 domain-containing protein</fullName>
    </recommendedName>
</protein>
<proteinExistence type="inferred from homology"/>
<evidence type="ECO:0000256" key="2">
    <source>
        <dbReference type="ARBA" id="ARBA00007783"/>
    </source>
</evidence>
<keyword evidence="4" id="KW-1003">Cell membrane</keyword>
<feature type="transmembrane region" description="Helical" evidence="8">
    <location>
        <begin position="278"/>
        <end position="296"/>
    </location>
</feature>
<keyword evidence="5 8" id="KW-0812">Transmembrane</keyword>
<dbReference type="EMBL" id="UINC01001053">
    <property type="protein sequence ID" value="SUZ69132.1"/>
    <property type="molecule type" value="Genomic_DNA"/>
</dbReference>
<dbReference type="PANTHER" id="PTHR30294">
    <property type="entry name" value="MEMBRANE COMPONENT OF ABC TRANSPORTER YHHJ-RELATED"/>
    <property type="match status" value="1"/>
</dbReference>
<evidence type="ECO:0000256" key="5">
    <source>
        <dbReference type="ARBA" id="ARBA00022692"/>
    </source>
</evidence>